<keyword evidence="7" id="KW-1185">Reference proteome</keyword>
<evidence type="ECO:0000259" key="5">
    <source>
        <dbReference type="Pfam" id="PF02897"/>
    </source>
</evidence>
<dbReference type="Pfam" id="PF00326">
    <property type="entry name" value="Peptidase_S9"/>
    <property type="match status" value="1"/>
</dbReference>
<evidence type="ECO:0000256" key="1">
    <source>
        <dbReference type="ARBA" id="ARBA00022670"/>
    </source>
</evidence>
<evidence type="ECO:0000256" key="3">
    <source>
        <dbReference type="ARBA" id="ARBA00022825"/>
    </source>
</evidence>
<reference evidence="6 7" key="1">
    <citation type="submission" date="2016-10" db="EMBL/GenBank/DDBJ databases">
        <authorList>
            <person name="de Groot N.N."/>
        </authorList>
    </citation>
    <scope>NUCLEOTIDE SEQUENCE [LARGE SCALE GENOMIC DNA]</scope>
    <source>
        <strain evidence="6 7">DSM 43941</strain>
    </source>
</reference>
<dbReference type="InterPro" id="IPR023302">
    <property type="entry name" value="Pept_S9A_N"/>
</dbReference>
<accession>A0A1H2A8G4</accession>
<dbReference type="STRING" id="113562.SAMN04489716_3724"/>
<dbReference type="Proteomes" id="UP000198688">
    <property type="component" value="Chromosome I"/>
</dbReference>
<dbReference type="SUPFAM" id="SSF50993">
    <property type="entry name" value="Peptidase/esterase 'gauge' domain"/>
    <property type="match status" value="1"/>
</dbReference>
<feature type="domain" description="Peptidase S9 prolyl oligopeptidase catalytic" evidence="4">
    <location>
        <begin position="466"/>
        <end position="666"/>
    </location>
</feature>
<dbReference type="InterPro" id="IPR001375">
    <property type="entry name" value="Peptidase_S9_cat"/>
</dbReference>
<sequence>MTEDAYRWLEDLDTPAALEWVTARNAETTATLSGERFARTKDAIREVLDSKDRIPYPSRRGDGLYYDFWTDADHPRGLWRRTTPERFRTDSPEWEVLLDVGALNRAEGENWTWNRVSVLRPGYERCLISLSRGGSDAAVVREFDLTTRAFVDGGFTLPEAKSDVTWIDADQLLVATDFGPGALTSSGYARVVKRWRRGTALSEAQTVFEGAADDVLVTSSYDPTPGFERGLVTRLVTFYRSEQWLYRPGGDLVRIEVPEDAVIDLHREWLLVTPRSEWTAGGVTYPAGVLLAVDLEVFLAGGRDLTVLFEPDERTSLSGWSWTRNHLLLATMRDVRSRIEILTPEHQVWRREPLPGAGEFDHTTVLDTCPALDDSYLLSSEGFLRPATLSLGTVGGTMETLKRGPEFFGTDGMSVRQFFAVSADGTRVPYFVAGGSTPGPTILYGYGGFEVTMTPSYSGLMGRGWLAHGGTYVLAGIRGGGEYGPAWHQAALRENRLRAYEDFAAVAADLVTRGITTPGQLGISGGSNGGLLMGVMLTRYPELFGAVVARVPLLDMRRYTKLLAGKSWIAEYGDPDVEQDWAFLREFSPYQNVRADRAYPPLLLLTSTRDDRVHPAHARKMMALLSELGHRAAYYENVEGGHGGAADNEQAALLWALTFEFLRRELD</sequence>
<dbReference type="GO" id="GO:0005829">
    <property type="term" value="C:cytosol"/>
    <property type="evidence" value="ECO:0007669"/>
    <property type="project" value="TreeGrafter"/>
</dbReference>
<evidence type="ECO:0000313" key="6">
    <source>
        <dbReference type="EMBL" id="SDT42275.1"/>
    </source>
</evidence>
<name>A0A1H2A8G4_9ACTN</name>
<dbReference type="PANTHER" id="PTHR42881">
    <property type="entry name" value="PROLYL ENDOPEPTIDASE"/>
    <property type="match status" value="1"/>
</dbReference>
<dbReference type="AlphaFoldDB" id="A0A1H2A8G4"/>
<dbReference type="RefSeq" id="WP_231954630.1">
    <property type="nucleotide sequence ID" value="NZ_BOMJ01000059.1"/>
</dbReference>
<keyword evidence="1" id="KW-0645">Protease</keyword>
<evidence type="ECO:0000313" key="7">
    <source>
        <dbReference type="Proteomes" id="UP000198688"/>
    </source>
</evidence>
<dbReference type="PRINTS" id="PR00862">
    <property type="entry name" value="PROLIGOPTASE"/>
</dbReference>
<organism evidence="6 7">
    <name type="scientific">Actinoplanes derwentensis</name>
    <dbReference type="NCBI Taxonomy" id="113562"/>
    <lineage>
        <taxon>Bacteria</taxon>
        <taxon>Bacillati</taxon>
        <taxon>Actinomycetota</taxon>
        <taxon>Actinomycetes</taxon>
        <taxon>Micromonosporales</taxon>
        <taxon>Micromonosporaceae</taxon>
        <taxon>Actinoplanes</taxon>
    </lineage>
</organism>
<dbReference type="GO" id="GO:0006508">
    <property type="term" value="P:proteolysis"/>
    <property type="evidence" value="ECO:0007669"/>
    <property type="project" value="UniProtKB-KW"/>
</dbReference>
<dbReference type="InterPro" id="IPR002470">
    <property type="entry name" value="Peptidase_S9A"/>
</dbReference>
<protein>
    <submittedName>
        <fullName evidence="6">Prolyl oligopeptidase</fullName>
    </submittedName>
</protein>
<feature type="domain" description="Peptidase S9A N-terminal" evidence="5">
    <location>
        <begin position="2"/>
        <end position="218"/>
    </location>
</feature>
<dbReference type="PANTHER" id="PTHR42881:SF13">
    <property type="entry name" value="PROLYL ENDOPEPTIDASE"/>
    <property type="match status" value="1"/>
</dbReference>
<dbReference type="InterPro" id="IPR051167">
    <property type="entry name" value="Prolyl_oligopep/macrocyclase"/>
</dbReference>
<dbReference type="Pfam" id="PF02897">
    <property type="entry name" value="Peptidase_S9_N"/>
    <property type="match status" value="1"/>
</dbReference>
<evidence type="ECO:0000259" key="4">
    <source>
        <dbReference type="Pfam" id="PF00326"/>
    </source>
</evidence>
<dbReference type="Gene3D" id="3.40.50.1820">
    <property type="entry name" value="alpha/beta hydrolase"/>
    <property type="match status" value="1"/>
</dbReference>
<dbReference type="Gene3D" id="2.130.10.120">
    <property type="entry name" value="Prolyl oligopeptidase, N-terminal domain"/>
    <property type="match status" value="1"/>
</dbReference>
<dbReference type="EMBL" id="LT629758">
    <property type="protein sequence ID" value="SDT42275.1"/>
    <property type="molecule type" value="Genomic_DNA"/>
</dbReference>
<keyword evidence="3" id="KW-0720">Serine protease</keyword>
<evidence type="ECO:0000256" key="2">
    <source>
        <dbReference type="ARBA" id="ARBA00022801"/>
    </source>
</evidence>
<dbReference type="SUPFAM" id="SSF53474">
    <property type="entry name" value="alpha/beta-Hydrolases"/>
    <property type="match status" value="1"/>
</dbReference>
<keyword evidence="2" id="KW-0378">Hydrolase</keyword>
<proteinExistence type="predicted"/>
<dbReference type="GO" id="GO:0070012">
    <property type="term" value="F:oligopeptidase activity"/>
    <property type="evidence" value="ECO:0007669"/>
    <property type="project" value="TreeGrafter"/>
</dbReference>
<dbReference type="InterPro" id="IPR029058">
    <property type="entry name" value="AB_hydrolase_fold"/>
</dbReference>
<gene>
    <name evidence="6" type="ORF">SAMN04489716_3724</name>
</gene>
<dbReference type="GO" id="GO:0004252">
    <property type="term" value="F:serine-type endopeptidase activity"/>
    <property type="evidence" value="ECO:0007669"/>
    <property type="project" value="InterPro"/>
</dbReference>